<feature type="transmembrane region" description="Helical" evidence="1">
    <location>
        <begin position="20"/>
        <end position="47"/>
    </location>
</feature>
<name>A0A845DN39_9BACI</name>
<keyword evidence="1" id="KW-0472">Membrane</keyword>
<proteinExistence type="predicted"/>
<evidence type="ECO:0000313" key="2">
    <source>
        <dbReference type="EMBL" id="MYL18648.1"/>
    </source>
</evidence>
<dbReference type="AlphaFoldDB" id="A0A845DN39"/>
<organism evidence="2 3">
    <name type="scientific">Halobacillus litoralis</name>
    <dbReference type="NCBI Taxonomy" id="45668"/>
    <lineage>
        <taxon>Bacteria</taxon>
        <taxon>Bacillati</taxon>
        <taxon>Bacillota</taxon>
        <taxon>Bacilli</taxon>
        <taxon>Bacillales</taxon>
        <taxon>Bacillaceae</taxon>
        <taxon>Halobacillus</taxon>
    </lineage>
</organism>
<comment type="caution">
    <text evidence="2">The sequence shown here is derived from an EMBL/GenBank/DDBJ whole genome shotgun (WGS) entry which is preliminary data.</text>
</comment>
<evidence type="ECO:0000313" key="3">
    <source>
        <dbReference type="Proteomes" id="UP000460949"/>
    </source>
</evidence>
<protein>
    <submittedName>
        <fullName evidence="2">Uncharacterized protein</fullName>
    </submittedName>
</protein>
<reference evidence="2 3" key="1">
    <citation type="submission" date="2019-11" db="EMBL/GenBank/DDBJ databases">
        <title>Genome sequences of 17 halophilic strains isolated from different environments.</title>
        <authorList>
            <person name="Furrow R.E."/>
        </authorList>
    </citation>
    <scope>NUCLEOTIDE SEQUENCE [LARGE SCALE GENOMIC DNA]</scope>
    <source>
        <strain evidence="2 3">22511_23_Filter</strain>
    </source>
</reference>
<feature type="transmembrane region" description="Helical" evidence="1">
    <location>
        <begin position="59"/>
        <end position="85"/>
    </location>
</feature>
<keyword evidence="1" id="KW-1133">Transmembrane helix</keyword>
<dbReference type="EMBL" id="WMET01000001">
    <property type="protein sequence ID" value="MYL18648.1"/>
    <property type="molecule type" value="Genomic_DNA"/>
</dbReference>
<gene>
    <name evidence="2" type="ORF">GLW04_02035</name>
</gene>
<dbReference type="RefSeq" id="WP_160835104.1">
    <property type="nucleotide sequence ID" value="NZ_WMET01000001.1"/>
</dbReference>
<keyword evidence="1" id="KW-0812">Transmembrane</keyword>
<accession>A0A845DN39</accession>
<sequence length="106" mass="11711">MKTIKVLKWITGSIEFMAIVPVYGLVLIFIPYSFTVMAAVHLLVLLLAKKSGLPIAGNLVGIAASLMIFYTPWDWFFHLIAAILITREASLMKSSSSDQSTVFFNA</sequence>
<dbReference type="Proteomes" id="UP000460949">
    <property type="component" value="Unassembled WGS sequence"/>
</dbReference>
<evidence type="ECO:0000256" key="1">
    <source>
        <dbReference type="SAM" id="Phobius"/>
    </source>
</evidence>